<keyword evidence="3 17" id="KW-0963">Cytoplasm</keyword>
<evidence type="ECO:0000256" key="10">
    <source>
        <dbReference type="ARBA" id="ARBA00022984"/>
    </source>
</evidence>
<keyword evidence="21" id="KW-1185">Reference proteome</keyword>
<evidence type="ECO:0000256" key="8">
    <source>
        <dbReference type="ARBA" id="ARBA00022842"/>
    </source>
</evidence>
<keyword evidence="6 17" id="KW-0479">Metal-binding</keyword>
<keyword evidence="8 17" id="KW-0460">Magnesium</keyword>
<dbReference type="CDD" id="cd03353">
    <property type="entry name" value="LbH_GlmU_C"/>
    <property type="match status" value="1"/>
</dbReference>
<dbReference type="GO" id="GO:0016020">
    <property type="term" value="C:membrane"/>
    <property type="evidence" value="ECO:0007669"/>
    <property type="project" value="GOC"/>
</dbReference>
<dbReference type="GO" id="GO:0009245">
    <property type="term" value="P:lipid A biosynthetic process"/>
    <property type="evidence" value="ECO:0007669"/>
    <property type="project" value="UniProtKB-UniRule"/>
</dbReference>
<protein>
    <recommendedName>
        <fullName evidence="17">Bifunctional protein GlmU</fullName>
    </recommendedName>
    <domain>
        <recommendedName>
            <fullName evidence="17">UDP-N-acetylglucosamine pyrophosphorylase</fullName>
            <ecNumber evidence="17">2.7.7.23</ecNumber>
        </recommendedName>
        <alternativeName>
            <fullName evidence="17">N-acetylglucosamine-1-phosphate uridyltransferase</fullName>
        </alternativeName>
    </domain>
    <domain>
        <recommendedName>
            <fullName evidence="17">Glucosamine-1-phosphate N-acetyltransferase</fullName>
            <ecNumber evidence="17">2.3.1.157</ecNumber>
        </recommendedName>
    </domain>
</protein>
<evidence type="ECO:0000259" key="19">
    <source>
        <dbReference type="Pfam" id="PF12804"/>
    </source>
</evidence>
<comment type="catalytic activity">
    <reaction evidence="14 17">
        <text>alpha-D-glucosamine 1-phosphate + acetyl-CoA = N-acetyl-alpha-D-glucosamine 1-phosphate + CoA + H(+)</text>
        <dbReference type="Rhea" id="RHEA:13725"/>
        <dbReference type="ChEBI" id="CHEBI:15378"/>
        <dbReference type="ChEBI" id="CHEBI:57287"/>
        <dbReference type="ChEBI" id="CHEBI:57288"/>
        <dbReference type="ChEBI" id="CHEBI:57776"/>
        <dbReference type="ChEBI" id="CHEBI:58516"/>
        <dbReference type="EC" id="2.3.1.157"/>
    </reaction>
</comment>
<feature type="active site" description="Proton acceptor" evidence="17">
    <location>
        <position position="367"/>
    </location>
</feature>
<dbReference type="Gene3D" id="3.90.550.10">
    <property type="entry name" value="Spore Coat Polysaccharide Biosynthesis Protein SpsA, Chain A"/>
    <property type="match status" value="1"/>
</dbReference>
<keyword evidence="5 17" id="KW-0548">Nucleotidyltransferase</keyword>
<feature type="region of interest" description="N-acetyltransferase" evidence="17">
    <location>
        <begin position="256"/>
        <end position="501"/>
    </location>
</feature>
<evidence type="ECO:0000256" key="6">
    <source>
        <dbReference type="ARBA" id="ARBA00022723"/>
    </source>
</evidence>
<dbReference type="NCBIfam" id="NF010932">
    <property type="entry name" value="PRK14352.1"/>
    <property type="match status" value="1"/>
</dbReference>
<dbReference type="HAMAP" id="MF_01631">
    <property type="entry name" value="GlmU"/>
    <property type="match status" value="1"/>
</dbReference>
<feature type="compositionally biased region" description="Low complexity" evidence="18">
    <location>
        <begin position="460"/>
        <end position="475"/>
    </location>
</feature>
<evidence type="ECO:0000256" key="5">
    <source>
        <dbReference type="ARBA" id="ARBA00022695"/>
    </source>
</evidence>
<feature type="binding site" evidence="17">
    <location>
        <position position="355"/>
    </location>
    <ligand>
        <name>UDP-N-acetyl-alpha-D-glucosamine</name>
        <dbReference type="ChEBI" id="CHEBI:57705"/>
    </ligand>
</feature>
<dbReference type="InterPro" id="IPR011004">
    <property type="entry name" value="Trimer_LpxA-like_sf"/>
</dbReference>
<evidence type="ECO:0000256" key="13">
    <source>
        <dbReference type="ARBA" id="ARBA00023316"/>
    </source>
</evidence>
<comment type="subunit">
    <text evidence="17">Homotrimer.</text>
</comment>
<comment type="similarity">
    <text evidence="1 17">In the C-terminal section; belongs to the transferase hexapeptide repeat family.</text>
</comment>
<dbReference type="RefSeq" id="WP_179519041.1">
    <property type="nucleotide sequence ID" value="NZ_JACCAC010000001.1"/>
</dbReference>
<evidence type="ECO:0000313" key="21">
    <source>
        <dbReference type="Proteomes" id="UP000544110"/>
    </source>
</evidence>
<organism evidence="20 21">
    <name type="scientific">Nocardioides perillae</name>
    <dbReference type="NCBI Taxonomy" id="1119534"/>
    <lineage>
        <taxon>Bacteria</taxon>
        <taxon>Bacillati</taxon>
        <taxon>Actinomycetota</taxon>
        <taxon>Actinomycetes</taxon>
        <taxon>Propionibacteriales</taxon>
        <taxon>Nocardioidaceae</taxon>
        <taxon>Nocardioides</taxon>
    </lineage>
</organism>
<feature type="binding site" evidence="17">
    <location>
        <position position="409"/>
    </location>
    <ligand>
        <name>acetyl-CoA</name>
        <dbReference type="ChEBI" id="CHEBI:57288"/>
    </ligand>
</feature>
<feature type="binding site" evidence="17">
    <location>
        <position position="381"/>
    </location>
    <ligand>
        <name>UDP-N-acetyl-alpha-D-glucosamine</name>
        <dbReference type="ChEBI" id="CHEBI:57705"/>
    </ligand>
</feature>
<dbReference type="InterPro" id="IPR029044">
    <property type="entry name" value="Nucleotide-diphossugar_trans"/>
</dbReference>
<dbReference type="GO" id="GO:0003977">
    <property type="term" value="F:UDP-N-acetylglucosamine diphosphorylase activity"/>
    <property type="evidence" value="ECO:0007669"/>
    <property type="project" value="UniProtKB-UniRule"/>
</dbReference>
<evidence type="ECO:0000256" key="9">
    <source>
        <dbReference type="ARBA" id="ARBA00022960"/>
    </source>
</evidence>
<evidence type="ECO:0000313" key="20">
    <source>
        <dbReference type="EMBL" id="NYG56857.1"/>
    </source>
</evidence>
<dbReference type="Pfam" id="PF12804">
    <property type="entry name" value="NTP_transf_3"/>
    <property type="match status" value="1"/>
</dbReference>
<dbReference type="EC" id="2.7.7.23" evidence="17"/>
<feature type="binding site" evidence="17">
    <location>
        <position position="427"/>
    </location>
    <ligand>
        <name>acetyl-CoA</name>
        <dbReference type="ChEBI" id="CHEBI:57288"/>
    </ligand>
</feature>
<comment type="function">
    <text evidence="16 17">Catalyzes the last two sequential reactions in the de novo biosynthetic pathway for UDP-N-acetylglucosamine (UDP-GlcNAc). The C-terminal domain catalyzes the transfer of acetyl group from acetyl coenzyme A to glucosamine-1-phosphate (GlcN-1-P) to produce N-acetylglucosamine-1-phosphate (GlcNAc-1-P), which is converted into UDP-GlcNAc by the transfer of uridine 5-monophosphate (from uridine 5-triphosphate), a reaction catalyzed by the N-terminal domain.</text>
</comment>
<dbReference type="Proteomes" id="UP000544110">
    <property type="component" value="Unassembled WGS sequence"/>
</dbReference>
<feature type="binding site" evidence="17">
    <location>
        <begin position="82"/>
        <end position="83"/>
    </location>
    <ligand>
        <name>UDP-N-acetyl-alpha-D-glucosamine</name>
        <dbReference type="ChEBI" id="CHEBI:57705"/>
    </ligand>
</feature>
<evidence type="ECO:0000256" key="15">
    <source>
        <dbReference type="ARBA" id="ARBA00048493"/>
    </source>
</evidence>
<dbReference type="NCBIfam" id="TIGR01173">
    <property type="entry name" value="glmU"/>
    <property type="match status" value="1"/>
</dbReference>
<evidence type="ECO:0000256" key="2">
    <source>
        <dbReference type="ARBA" id="ARBA00007947"/>
    </source>
</evidence>
<comment type="pathway">
    <text evidence="17">Nucleotide-sugar biosynthesis; UDP-N-acetyl-alpha-D-glucosamine biosynthesis; UDP-N-acetyl-alpha-D-glucosamine from N-acetyl-alpha-D-glucosamine 1-phosphate: step 1/1.</text>
</comment>
<gene>
    <name evidence="17" type="primary">glmU</name>
    <name evidence="20" type="ORF">BJ989_003161</name>
</gene>
<evidence type="ECO:0000256" key="1">
    <source>
        <dbReference type="ARBA" id="ARBA00007707"/>
    </source>
</evidence>
<evidence type="ECO:0000256" key="7">
    <source>
        <dbReference type="ARBA" id="ARBA00022737"/>
    </source>
</evidence>
<dbReference type="InterPro" id="IPR050065">
    <property type="entry name" value="GlmU-like"/>
</dbReference>
<evidence type="ECO:0000256" key="18">
    <source>
        <dbReference type="SAM" id="MobiDB-lite"/>
    </source>
</evidence>
<dbReference type="GO" id="GO:0005737">
    <property type="term" value="C:cytoplasm"/>
    <property type="evidence" value="ECO:0007669"/>
    <property type="project" value="UniProtKB-SubCell"/>
</dbReference>
<dbReference type="UniPathway" id="UPA00973"/>
<sequence length="501" mass="51543">MTQDLTVIVLAAGGGTRMKSKVMKVLHRIGGRSMLGHVLHAVAATEPGRVVVVVGTQREQVSAHVRELAPAAVLAVQETQEGTGHAVRCAVDTAGVTDGTVVVVTGDTPLLEGESLRAFVAQHEAAQCAVSILSGVVPDPFGYGRVVRGDDGDVVAVVEEKDATAEQREIAEINSGILAFDAAFLVEALPRIGNDNAKGEYYLTDVVGLARDAGLTVGAWPVDDVAQTEGANDRAQLAELGRLLNERTLTRWMQAGVTVVDPATTWVDADVVLGQDVTLLPGTQLLGRTEVAEDAVVGPDTTLEDCRVGRGARVVRTHGREAVVGDEAEVGPFSYLRPGTQLGRAGKVGAFVETKNARLGDGAKVPHLSYVGDAEVGEGSNIGAGTIFANYDGVAKHRTVVGRHARTGSNNTFVAPVVIGDGASTGGGTVVRRDVPPGALALSAGPQRHLEGWAQEKRAGTAQADAARDAQVAGGRPPGGGETSHSGGPGVGARAAEGPES</sequence>
<dbReference type="PANTHER" id="PTHR43584:SF3">
    <property type="entry name" value="BIFUNCTIONAL PROTEIN GLMU"/>
    <property type="match status" value="1"/>
</dbReference>
<evidence type="ECO:0000256" key="14">
    <source>
        <dbReference type="ARBA" id="ARBA00048247"/>
    </source>
</evidence>
<evidence type="ECO:0000256" key="11">
    <source>
        <dbReference type="ARBA" id="ARBA00023268"/>
    </source>
</evidence>
<comment type="caution">
    <text evidence="20">The sequence shown here is derived from an EMBL/GenBank/DDBJ whole genome shotgun (WGS) entry which is preliminary data.</text>
</comment>
<feature type="binding site" evidence="17">
    <location>
        <begin position="10"/>
        <end position="13"/>
    </location>
    <ligand>
        <name>UDP-N-acetyl-alpha-D-glucosamine</name>
        <dbReference type="ChEBI" id="CHEBI:57705"/>
    </ligand>
</feature>
<feature type="binding site" evidence="17">
    <location>
        <position position="77"/>
    </location>
    <ligand>
        <name>UDP-N-acetyl-alpha-D-glucosamine</name>
        <dbReference type="ChEBI" id="CHEBI:57705"/>
    </ligand>
</feature>
<feature type="binding site" evidence="17">
    <location>
        <position position="159"/>
    </location>
    <ligand>
        <name>UDP-N-acetyl-alpha-D-glucosamine</name>
        <dbReference type="ChEBI" id="CHEBI:57705"/>
    </ligand>
</feature>
<keyword evidence="11 17" id="KW-0511">Multifunctional enzyme</keyword>
<feature type="domain" description="MobA-like NTP transferase" evidence="19">
    <location>
        <begin position="7"/>
        <end position="141"/>
    </location>
</feature>
<dbReference type="InterPro" id="IPR038009">
    <property type="entry name" value="GlmU_C_LbH"/>
</dbReference>
<evidence type="ECO:0000256" key="16">
    <source>
        <dbReference type="ARBA" id="ARBA00049628"/>
    </source>
</evidence>
<comment type="similarity">
    <text evidence="2 17">In the N-terminal section; belongs to the N-acetylglucosamine-1-phosphate uridyltransferase family.</text>
</comment>
<dbReference type="SUPFAM" id="SSF51161">
    <property type="entry name" value="Trimeric LpxA-like enzymes"/>
    <property type="match status" value="1"/>
</dbReference>
<dbReference type="UniPathway" id="UPA00113">
    <property type="reaction ID" value="UER00532"/>
</dbReference>
<feature type="binding site" evidence="17">
    <location>
        <position position="24"/>
    </location>
    <ligand>
        <name>UDP-N-acetyl-alpha-D-glucosamine</name>
        <dbReference type="ChEBI" id="CHEBI:57705"/>
    </ligand>
</feature>
<dbReference type="PANTHER" id="PTHR43584">
    <property type="entry name" value="NUCLEOTIDYL TRANSFERASE"/>
    <property type="match status" value="1"/>
</dbReference>
<dbReference type="GO" id="GO:0019134">
    <property type="term" value="F:glucosamine-1-phosphate N-acetyltransferase activity"/>
    <property type="evidence" value="ECO:0007669"/>
    <property type="project" value="UniProtKB-UniRule"/>
</dbReference>
<dbReference type="GO" id="GO:0000902">
    <property type="term" value="P:cell morphogenesis"/>
    <property type="evidence" value="ECO:0007669"/>
    <property type="project" value="UniProtKB-UniRule"/>
</dbReference>
<feature type="binding site" evidence="17">
    <location>
        <position position="144"/>
    </location>
    <ligand>
        <name>UDP-N-acetyl-alpha-D-glucosamine</name>
        <dbReference type="ChEBI" id="CHEBI:57705"/>
    </ligand>
</feature>
<dbReference type="EMBL" id="JACCAC010000001">
    <property type="protein sequence ID" value="NYG56857.1"/>
    <property type="molecule type" value="Genomic_DNA"/>
</dbReference>
<comment type="pathway">
    <text evidence="17">Bacterial outer membrane biogenesis; LPS lipid A biosynthesis.</text>
</comment>
<dbReference type="Gene3D" id="2.160.10.10">
    <property type="entry name" value="Hexapeptide repeat proteins"/>
    <property type="match status" value="1"/>
</dbReference>
<keyword evidence="7 17" id="KW-0677">Repeat</keyword>
<feature type="binding site" evidence="17">
    <location>
        <position position="370"/>
    </location>
    <ligand>
        <name>UDP-N-acetyl-alpha-D-glucosamine</name>
        <dbReference type="ChEBI" id="CHEBI:57705"/>
    </ligand>
</feature>
<evidence type="ECO:0000256" key="12">
    <source>
        <dbReference type="ARBA" id="ARBA00023315"/>
    </source>
</evidence>
<keyword evidence="13 17" id="KW-0961">Cell wall biogenesis/degradation</keyword>
<accession>A0A7Y9RUH0</accession>
<feature type="binding site" evidence="17">
    <location>
        <position position="337"/>
    </location>
    <ligand>
        <name>UDP-N-acetyl-alpha-D-glucosamine</name>
        <dbReference type="ChEBI" id="CHEBI:57705"/>
    </ligand>
</feature>
<feature type="binding site" evidence="17">
    <location>
        <position position="384"/>
    </location>
    <ligand>
        <name>acetyl-CoA</name>
        <dbReference type="ChEBI" id="CHEBI:57288"/>
    </ligand>
</feature>
<feature type="binding site" evidence="17">
    <location>
        <position position="232"/>
    </location>
    <ligand>
        <name>UDP-N-acetyl-alpha-D-glucosamine</name>
        <dbReference type="ChEBI" id="CHEBI:57705"/>
    </ligand>
</feature>
<evidence type="ECO:0000256" key="3">
    <source>
        <dbReference type="ARBA" id="ARBA00022490"/>
    </source>
</evidence>
<name>A0A7Y9RUH0_9ACTN</name>
<dbReference type="EC" id="2.3.1.157" evidence="17"/>
<dbReference type="GO" id="GO:0000287">
    <property type="term" value="F:magnesium ion binding"/>
    <property type="evidence" value="ECO:0007669"/>
    <property type="project" value="UniProtKB-UniRule"/>
</dbReference>
<feature type="binding site" evidence="17">
    <location>
        <position position="232"/>
    </location>
    <ligand>
        <name>Mg(2+)</name>
        <dbReference type="ChEBI" id="CHEBI:18420"/>
    </ligand>
</feature>
<comment type="cofactor">
    <cofactor evidence="17">
        <name>Mg(2+)</name>
        <dbReference type="ChEBI" id="CHEBI:18420"/>
    </cofactor>
    <text evidence="17">Binds 1 Mg(2+) ion per subunit.</text>
</comment>
<dbReference type="GO" id="GO:0009252">
    <property type="term" value="P:peptidoglycan biosynthetic process"/>
    <property type="evidence" value="ECO:0007669"/>
    <property type="project" value="UniProtKB-UniRule"/>
</dbReference>
<feature type="region of interest" description="Disordered" evidence="18">
    <location>
        <begin position="455"/>
        <end position="501"/>
    </location>
</feature>
<dbReference type="AlphaFoldDB" id="A0A7Y9RUH0"/>
<dbReference type="GO" id="GO:0071555">
    <property type="term" value="P:cell wall organization"/>
    <property type="evidence" value="ECO:0007669"/>
    <property type="project" value="UniProtKB-KW"/>
</dbReference>
<evidence type="ECO:0000256" key="4">
    <source>
        <dbReference type="ARBA" id="ARBA00022679"/>
    </source>
</evidence>
<feature type="region of interest" description="Pyrophosphorylase" evidence="17">
    <location>
        <begin position="1"/>
        <end position="234"/>
    </location>
</feature>
<feature type="binding site" evidence="17">
    <location>
        <position position="107"/>
    </location>
    <ligand>
        <name>Mg(2+)</name>
        <dbReference type="ChEBI" id="CHEBI:18420"/>
    </ligand>
</feature>
<keyword evidence="4 17" id="KW-0808">Transferase</keyword>
<proteinExistence type="inferred from homology"/>
<reference evidence="20 21" key="1">
    <citation type="submission" date="2020-07" db="EMBL/GenBank/DDBJ databases">
        <title>Sequencing the genomes of 1000 actinobacteria strains.</title>
        <authorList>
            <person name="Klenk H.-P."/>
        </authorList>
    </citation>
    <scope>NUCLEOTIDE SEQUENCE [LARGE SCALE GENOMIC DNA]</scope>
    <source>
        <strain evidence="20 21">DSM 24552</strain>
    </source>
</reference>
<evidence type="ECO:0000256" key="17">
    <source>
        <dbReference type="HAMAP-Rule" id="MF_01631"/>
    </source>
</evidence>
<keyword evidence="9 17" id="KW-0133">Cell shape</keyword>
<comment type="pathway">
    <text evidence="17">Nucleotide-sugar biosynthesis; UDP-N-acetyl-alpha-D-glucosamine biosynthesis; N-acetyl-alpha-D-glucosamine 1-phosphate from alpha-D-glucosamine 6-phosphate (route II): step 2/2.</text>
</comment>
<keyword evidence="10 17" id="KW-0573">Peptidoglycan synthesis</keyword>
<feature type="compositionally biased region" description="Gly residues" evidence="18">
    <location>
        <begin position="476"/>
        <end position="491"/>
    </location>
</feature>
<feature type="region of interest" description="Linker" evidence="17">
    <location>
        <begin position="235"/>
        <end position="255"/>
    </location>
</feature>
<comment type="caution">
    <text evidence="17">Lacks conserved residue(s) required for the propagation of feature annotation.</text>
</comment>
<comment type="subcellular location">
    <subcellularLocation>
        <location evidence="17">Cytoplasm</location>
    </subcellularLocation>
</comment>
<comment type="catalytic activity">
    <reaction evidence="15 17">
        <text>N-acetyl-alpha-D-glucosamine 1-phosphate + UTP + H(+) = UDP-N-acetyl-alpha-D-glucosamine + diphosphate</text>
        <dbReference type="Rhea" id="RHEA:13509"/>
        <dbReference type="ChEBI" id="CHEBI:15378"/>
        <dbReference type="ChEBI" id="CHEBI:33019"/>
        <dbReference type="ChEBI" id="CHEBI:46398"/>
        <dbReference type="ChEBI" id="CHEBI:57705"/>
        <dbReference type="ChEBI" id="CHEBI:57776"/>
        <dbReference type="EC" id="2.7.7.23"/>
    </reaction>
</comment>
<dbReference type="InterPro" id="IPR005882">
    <property type="entry name" value="Bifunctional_GlmU"/>
</dbReference>
<dbReference type="GO" id="GO:0006048">
    <property type="term" value="P:UDP-N-acetylglucosamine biosynthetic process"/>
    <property type="evidence" value="ECO:0007669"/>
    <property type="project" value="UniProtKB-UniPathway"/>
</dbReference>
<keyword evidence="12 17" id="KW-0012">Acyltransferase</keyword>
<feature type="binding site" evidence="17">
    <location>
        <begin position="390"/>
        <end position="391"/>
    </location>
    <ligand>
        <name>acetyl-CoA</name>
        <dbReference type="ChEBI" id="CHEBI:57288"/>
    </ligand>
</feature>
<dbReference type="GO" id="GO:0008360">
    <property type="term" value="P:regulation of cell shape"/>
    <property type="evidence" value="ECO:0007669"/>
    <property type="project" value="UniProtKB-KW"/>
</dbReference>
<dbReference type="InterPro" id="IPR025877">
    <property type="entry name" value="MobA-like_NTP_Trfase"/>
</dbReference>
<dbReference type="CDD" id="cd02540">
    <property type="entry name" value="GT2_GlmU_N_bac"/>
    <property type="match status" value="1"/>
</dbReference>
<feature type="binding site" evidence="17">
    <location>
        <position position="174"/>
    </location>
    <ligand>
        <name>UDP-N-acetyl-alpha-D-glucosamine</name>
        <dbReference type="ChEBI" id="CHEBI:57705"/>
    </ligand>
</feature>
<dbReference type="SUPFAM" id="SSF53448">
    <property type="entry name" value="Nucleotide-diphospho-sugar transferases"/>
    <property type="match status" value="1"/>
</dbReference>